<name>A0ABP7KR69_9ACTN</name>
<dbReference type="Pfam" id="PF00293">
    <property type="entry name" value="NUDIX"/>
    <property type="match status" value="1"/>
</dbReference>
<dbReference type="RefSeq" id="WP_345552611.1">
    <property type="nucleotide sequence ID" value="NZ_BAAAZA010000021.1"/>
</dbReference>
<reference evidence="5" key="1">
    <citation type="journal article" date="2019" name="Int. J. Syst. Evol. Microbiol.">
        <title>The Global Catalogue of Microorganisms (GCM) 10K type strain sequencing project: providing services to taxonomists for standard genome sequencing and annotation.</title>
        <authorList>
            <consortium name="The Broad Institute Genomics Platform"/>
            <consortium name="The Broad Institute Genome Sequencing Center for Infectious Disease"/>
            <person name="Wu L."/>
            <person name="Ma J."/>
        </authorList>
    </citation>
    <scope>NUCLEOTIDE SEQUENCE [LARGE SCALE GENOMIC DNA]</scope>
    <source>
        <strain evidence="5">JCM 16578</strain>
    </source>
</reference>
<dbReference type="CDD" id="cd04683">
    <property type="entry name" value="NUDIX_Hydrolase"/>
    <property type="match status" value="1"/>
</dbReference>
<dbReference type="GO" id="GO:0016787">
    <property type="term" value="F:hydrolase activity"/>
    <property type="evidence" value="ECO:0007669"/>
    <property type="project" value="UniProtKB-KW"/>
</dbReference>
<keyword evidence="2 4" id="KW-0378">Hydrolase</keyword>
<dbReference type="PROSITE" id="PS51462">
    <property type="entry name" value="NUDIX"/>
    <property type="match status" value="1"/>
</dbReference>
<dbReference type="Gene3D" id="3.90.79.10">
    <property type="entry name" value="Nucleoside Triphosphate Pyrophosphohydrolase"/>
    <property type="match status" value="1"/>
</dbReference>
<keyword evidence="5" id="KW-1185">Reference proteome</keyword>
<feature type="domain" description="Nudix hydrolase" evidence="3">
    <location>
        <begin position="4"/>
        <end position="137"/>
    </location>
</feature>
<dbReference type="Proteomes" id="UP001501563">
    <property type="component" value="Unassembled WGS sequence"/>
</dbReference>
<evidence type="ECO:0000313" key="4">
    <source>
        <dbReference type="EMBL" id="GAA3885354.1"/>
    </source>
</evidence>
<proteinExistence type="inferred from homology"/>
<evidence type="ECO:0000256" key="1">
    <source>
        <dbReference type="ARBA" id="ARBA00005582"/>
    </source>
</evidence>
<protein>
    <submittedName>
        <fullName evidence="4">NUDIX hydrolase</fullName>
    </submittedName>
</protein>
<dbReference type="PANTHER" id="PTHR43736:SF1">
    <property type="entry name" value="DIHYDRONEOPTERIN TRIPHOSPHATE DIPHOSPHATASE"/>
    <property type="match status" value="1"/>
</dbReference>
<evidence type="ECO:0000256" key="2">
    <source>
        <dbReference type="ARBA" id="ARBA00022801"/>
    </source>
</evidence>
<evidence type="ECO:0000313" key="5">
    <source>
        <dbReference type="Proteomes" id="UP001501563"/>
    </source>
</evidence>
<comment type="caution">
    <text evidence="4">The sequence shown here is derived from an EMBL/GenBank/DDBJ whole genome shotgun (WGS) entry which is preliminary data.</text>
</comment>
<dbReference type="PROSITE" id="PS00893">
    <property type="entry name" value="NUDIX_BOX"/>
    <property type="match status" value="1"/>
</dbReference>
<dbReference type="InterPro" id="IPR015797">
    <property type="entry name" value="NUDIX_hydrolase-like_dom_sf"/>
</dbReference>
<dbReference type="PANTHER" id="PTHR43736">
    <property type="entry name" value="ADP-RIBOSE PYROPHOSPHATASE"/>
    <property type="match status" value="1"/>
</dbReference>
<evidence type="ECO:0000259" key="3">
    <source>
        <dbReference type="PROSITE" id="PS51462"/>
    </source>
</evidence>
<organism evidence="4 5">
    <name type="scientific">Streptomyces lannensis</name>
    <dbReference type="NCBI Taxonomy" id="766498"/>
    <lineage>
        <taxon>Bacteria</taxon>
        <taxon>Bacillati</taxon>
        <taxon>Actinomycetota</taxon>
        <taxon>Actinomycetes</taxon>
        <taxon>Kitasatosporales</taxon>
        <taxon>Streptomycetaceae</taxon>
        <taxon>Streptomyces</taxon>
    </lineage>
</organism>
<gene>
    <name evidence="4" type="ORF">GCM10022207_60870</name>
</gene>
<dbReference type="EMBL" id="BAAAZA010000021">
    <property type="protein sequence ID" value="GAA3885354.1"/>
    <property type="molecule type" value="Genomic_DNA"/>
</dbReference>
<dbReference type="SUPFAM" id="SSF55811">
    <property type="entry name" value="Nudix"/>
    <property type="match status" value="1"/>
</dbReference>
<accession>A0ABP7KR69</accession>
<dbReference type="InterPro" id="IPR000086">
    <property type="entry name" value="NUDIX_hydrolase_dom"/>
</dbReference>
<dbReference type="InterPro" id="IPR020084">
    <property type="entry name" value="NUDIX_hydrolase_CS"/>
</dbReference>
<comment type="similarity">
    <text evidence="1">Belongs to the Nudix hydrolase family.</text>
</comment>
<sequence length="153" mass="16650">MTNRYRSVVDVYMLLRRADGHVLLMERANTGYADGQLCPPSGHLEEGESVIDGAVREAAEEVGVKLGEADPAFLHVVHHRTAEGQGRIGFFFLSESWEGEPVNREPDKCARLLWADPAAPPVNTVPYTAAALAQIDKGRCFSLDGWGETPASS</sequence>